<dbReference type="NCBIfam" id="TIGR01879">
    <property type="entry name" value="hydantase"/>
    <property type="match status" value="1"/>
</dbReference>
<dbReference type="RefSeq" id="WP_109517573.1">
    <property type="nucleotide sequence ID" value="NZ_PDOA01000008.1"/>
</dbReference>
<evidence type="ECO:0000256" key="5">
    <source>
        <dbReference type="ARBA" id="ARBA00022801"/>
    </source>
</evidence>
<keyword evidence="5 8" id="KW-0378">Hydrolase</keyword>
<dbReference type="Gene3D" id="3.30.70.360">
    <property type="match status" value="1"/>
</dbReference>
<dbReference type="PANTHER" id="PTHR32494:SF19">
    <property type="entry name" value="ALLANTOATE DEIMINASE-RELATED"/>
    <property type="match status" value="1"/>
</dbReference>
<dbReference type="Pfam" id="PF01546">
    <property type="entry name" value="Peptidase_M20"/>
    <property type="match status" value="1"/>
</dbReference>
<evidence type="ECO:0000256" key="2">
    <source>
        <dbReference type="ARBA" id="ARBA00006153"/>
    </source>
</evidence>
<reference evidence="9" key="1">
    <citation type="submission" date="2017-10" db="EMBL/GenBank/DDBJ databases">
        <authorList>
            <person name="Toshchakov S.V."/>
            <person name="Goeva M.A."/>
        </authorList>
    </citation>
    <scope>NUCLEOTIDE SEQUENCE [LARGE SCALE GENOMIC DNA]</scope>
    <source>
        <strain evidence="9">JR1/69-1-13</strain>
    </source>
</reference>
<dbReference type="Proteomes" id="UP000245048">
    <property type="component" value="Unassembled WGS sequence"/>
</dbReference>
<feature type="binding site" evidence="7">
    <location>
        <position position="205"/>
    </location>
    <ligand>
        <name>Zn(2+)</name>
        <dbReference type="ChEBI" id="CHEBI:29105"/>
        <label>1</label>
    </ligand>
</feature>
<dbReference type="EMBL" id="PDOA01000008">
    <property type="protein sequence ID" value="PWC28345.1"/>
    <property type="molecule type" value="Genomic_DNA"/>
</dbReference>
<dbReference type="PANTHER" id="PTHR32494">
    <property type="entry name" value="ALLANTOATE DEIMINASE-RELATED"/>
    <property type="match status" value="1"/>
</dbReference>
<accession>A0A2U1V364</accession>
<feature type="binding site" evidence="7">
    <location>
        <position position="91"/>
    </location>
    <ligand>
        <name>Zn(2+)</name>
        <dbReference type="ChEBI" id="CHEBI:29105"/>
        <label>1</label>
    </ligand>
</feature>
<comment type="similarity">
    <text evidence="2">Belongs to the peptidase M20 family.</text>
</comment>
<dbReference type="InterPro" id="IPR036264">
    <property type="entry name" value="Bact_exopeptidase_dim_dom"/>
</dbReference>
<dbReference type="GO" id="GO:0046872">
    <property type="term" value="F:metal ion binding"/>
    <property type="evidence" value="ECO:0007669"/>
    <property type="project" value="UniProtKB-KW"/>
</dbReference>
<dbReference type="PIRSF" id="PIRSF001235">
    <property type="entry name" value="Amidase_carbamoylase"/>
    <property type="match status" value="1"/>
</dbReference>
<dbReference type="SUPFAM" id="SSF55031">
    <property type="entry name" value="Bacterial exopeptidase dimerisation domain"/>
    <property type="match status" value="1"/>
</dbReference>
<evidence type="ECO:0000256" key="1">
    <source>
        <dbReference type="ARBA" id="ARBA00001936"/>
    </source>
</evidence>
<proteinExistence type="inferred from homology"/>
<keyword evidence="4 7" id="KW-0479">Metal-binding</keyword>
<name>A0A2U1V364_9PROT</name>
<organism evidence="8 9">
    <name type="scientific">Teichococcus aestuarii</name>
    <dbReference type="NCBI Taxonomy" id="568898"/>
    <lineage>
        <taxon>Bacteria</taxon>
        <taxon>Pseudomonadati</taxon>
        <taxon>Pseudomonadota</taxon>
        <taxon>Alphaproteobacteria</taxon>
        <taxon>Acetobacterales</taxon>
        <taxon>Roseomonadaceae</taxon>
        <taxon>Roseomonas</taxon>
    </lineage>
</organism>
<keyword evidence="9" id="KW-1185">Reference proteome</keyword>
<comment type="cofactor">
    <cofactor evidence="1">
        <name>Mn(2+)</name>
        <dbReference type="ChEBI" id="CHEBI:29035"/>
    </cofactor>
</comment>
<evidence type="ECO:0000256" key="4">
    <source>
        <dbReference type="ARBA" id="ARBA00022723"/>
    </source>
</evidence>
<dbReference type="Gene3D" id="3.40.630.10">
    <property type="entry name" value="Zn peptidases"/>
    <property type="match status" value="1"/>
</dbReference>
<comment type="subunit">
    <text evidence="3">Homodimer.</text>
</comment>
<comment type="cofactor">
    <cofactor evidence="7">
        <name>Zn(2+)</name>
        <dbReference type="ChEBI" id="CHEBI:29105"/>
    </cofactor>
    <text evidence="7">Binds 2 Zn(2+) ions per subunit.</text>
</comment>
<feature type="binding site" evidence="7">
    <location>
        <position position="102"/>
    </location>
    <ligand>
        <name>Zn(2+)</name>
        <dbReference type="ChEBI" id="CHEBI:29105"/>
        <label>1</label>
    </ligand>
</feature>
<sequence length="430" mass="44525">MTASSLPALAPELRPALDLAASLFDRLRAASRDEPGVTRASYGAGERAAHALLADAARAAGLRVAVDAIGTLRMTLPGRDPALPAVVIGSHLDSVPHGGNFDGAAGVVMGLAAAAHRARRGLKSARDLLILGIRAEEMCWFPAHYLGSRALFGLLPPEAPDTLRRGDTGSTLAEHMAAEGFDPAPIRAGRALLDPRRVACFIEPHIEQGPALVAQGLPAAIVTGIRGSRRYPAVTVTGEHAHAGAVPRAQRRDAALAGVALIAALDRRWAELEASGADLVCTAGVLSTDPSVHATTKIPGHFRFSLDIRSEDAALLGAVDAWLRSEAAALEAERGVRFDFGAGTHAAPARMDAGLQAALRLAGERAGIPLGRMASGAGHDCATFAGLGIPSAMLFLRNDHGSHNPREAMDMADFGAGLAVLTGALEEWLG</sequence>
<feature type="binding site" evidence="7">
    <location>
        <position position="403"/>
    </location>
    <ligand>
        <name>Zn(2+)</name>
        <dbReference type="ChEBI" id="CHEBI:29105"/>
        <label>2</label>
    </ligand>
</feature>
<keyword evidence="7" id="KW-0862">Zinc</keyword>
<evidence type="ECO:0000256" key="6">
    <source>
        <dbReference type="ARBA" id="ARBA00023211"/>
    </source>
</evidence>
<evidence type="ECO:0000313" key="9">
    <source>
        <dbReference type="Proteomes" id="UP000245048"/>
    </source>
</evidence>
<gene>
    <name evidence="8" type="ORF">CR165_13765</name>
</gene>
<dbReference type="AlphaFoldDB" id="A0A2U1V364"/>
<evidence type="ECO:0000256" key="7">
    <source>
        <dbReference type="PIRSR" id="PIRSR001235-1"/>
    </source>
</evidence>
<dbReference type="InterPro" id="IPR010158">
    <property type="entry name" value="Amidase_Cbmase"/>
</dbReference>
<evidence type="ECO:0000313" key="8">
    <source>
        <dbReference type="EMBL" id="PWC28345.1"/>
    </source>
</evidence>
<keyword evidence="6" id="KW-0464">Manganese</keyword>
<dbReference type="InterPro" id="IPR002933">
    <property type="entry name" value="Peptidase_M20"/>
</dbReference>
<feature type="binding site" evidence="7">
    <location>
        <position position="137"/>
    </location>
    <ligand>
        <name>Zn(2+)</name>
        <dbReference type="ChEBI" id="CHEBI:29105"/>
        <label>2</label>
    </ligand>
</feature>
<evidence type="ECO:0000256" key="3">
    <source>
        <dbReference type="ARBA" id="ARBA00011738"/>
    </source>
</evidence>
<dbReference type="SUPFAM" id="SSF53187">
    <property type="entry name" value="Zn-dependent exopeptidases"/>
    <property type="match status" value="1"/>
</dbReference>
<protein>
    <submittedName>
        <fullName evidence="8">Zn-dependent hydrolase</fullName>
    </submittedName>
</protein>
<dbReference type="OrthoDB" id="9808195at2"/>
<comment type="caution">
    <text evidence="8">The sequence shown here is derived from an EMBL/GenBank/DDBJ whole genome shotgun (WGS) entry which is preliminary data.</text>
</comment>
<dbReference type="GO" id="GO:0016813">
    <property type="term" value="F:hydrolase activity, acting on carbon-nitrogen (but not peptide) bonds, in linear amidines"/>
    <property type="evidence" value="ECO:0007669"/>
    <property type="project" value="InterPro"/>
</dbReference>
<feature type="binding site" evidence="7">
    <location>
        <position position="102"/>
    </location>
    <ligand>
        <name>Zn(2+)</name>
        <dbReference type="ChEBI" id="CHEBI:29105"/>
        <label>2</label>
    </ligand>
</feature>